<dbReference type="OrthoDB" id="1495530at2"/>
<dbReference type="PANTHER" id="PTHR45663:SF11">
    <property type="entry name" value="GEO12009P1"/>
    <property type="match status" value="1"/>
</dbReference>
<evidence type="ECO:0000256" key="4">
    <source>
        <dbReference type="ARBA" id="ARBA00022982"/>
    </source>
</evidence>
<dbReference type="Gene3D" id="3.40.30.10">
    <property type="entry name" value="Glutaredoxin"/>
    <property type="match status" value="1"/>
</dbReference>
<comment type="caution">
    <text evidence="8">The sequence shown here is derived from an EMBL/GenBank/DDBJ whole genome shotgun (WGS) entry which is preliminary data.</text>
</comment>
<dbReference type="RefSeq" id="WP_085110381.1">
    <property type="nucleotide sequence ID" value="NZ_JACKSN010000200.1"/>
</dbReference>
<dbReference type="PROSITE" id="PS00194">
    <property type="entry name" value="THIOREDOXIN_1"/>
    <property type="match status" value="1"/>
</dbReference>
<keyword evidence="3" id="KW-0813">Transport</keyword>
<dbReference type="PROSITE" id="PS51352">
    <property type="entry name" value="THIOREDOXIN_2"/>
    <property type="match status" value="1"/>
</dbReference>
<keyword evidence="6" id="KW-0676">Redox-active center</keyword>
<dbReference type="PANTHER" id="PTHR45663">
    <property type="entry name" value="GEO12009P1"/>
    <property type="match status" value="1"/>
</dbReference>
<name>A0A1X2EIH9_9MYCO</name>
<dbReference type="Pfam" id="PF00085">
    <property type="entry name" value="Thioredoxin"/>
    <property type="match status" value="1"/>
</dbReference>
<comment type="similarity">
    <text evidence="2">Belongs to the thioredoxin family.</text>
</comment>
<comment type="function">
    <text evidence="1">Participates in various redox reactions through the reversible oxidation of its active center dithiol to a disulfide and catalyzes dithiol-disulfide exchange reactions.</text>
</comment>
<evidence type="ECO:0000259" key="7">
    <source>
        <dbReference type="PROSITE" id="PS51352"/>
    </source>
</evidence>
<protein>
    <submittedName>
        <fullName evidence="8">Thioredoxin</fullName>
    </submittedName>
</protein>
<dbReference type="GO" id="GO:0045454">
    <property type="term" value="P:cell redox homeostasis"/>
    <property type="evidence" value="ECO:0007669"/>
    <property type="project" value="TreeGrafter"/>
</dbReference>
<accession>A0A1X2EIH9</accession>
<keyword evidence="5" id="KW-1015">Disulfide bond</keyword>
<dbReference type="CDD" id="cd02947">
    <property type="entry name" value="TRX_family"/>
    <property type="match status" value="1"/>
</dbReference>
<dbReference type="STRING" id="1798.AWC30_11775"/>
<evidence type="ECO:0000256" key="5">
    <source>
        <dbReference type="ARBA" id="ARBA00023157"/>
    </source>
</evidence>
<reference evidence="8 9" key="1">
    <citation type="submission" date="2016-01" db="EMBL/GenBank/DDBJ databases">
        <title>The new phylogeny of the genus Mycobacterium.</title>
        <authorList>
            <person name="Tarcisio F."/>
            <person name="Conor M."/>
            <person name="Antonella G."/>
            <person name="Elisabetta G."/>
            <person name="Giulia F.S."/>
            <person name="Sara T."/>
            <person name="Anna F."/>
            <person name="Clotilde B."/>
            <person name="Roberto B."/>
            <person name="Veronica D.S."/>
            <person name="Fabio R."/>
            <person name="Monica P."/>
            <person name="Olivier J."/>
            <person name="Enrico T."/>
            <person name="Nicola S."/>
        </authorList>
    </citation>
    <scope>NUCLEOTIDE SEQUENCE [LARGE SCALE GENOMIC DNA]</scope>
    <source>
        <strain evidence="8 9">DSM 44153</strain>
    </source>
</reference>
<feature type="domain" description="Thioredoxin" evidence="7">
    <location>
        <begin position="15"/>
        <end position="133"/>
    </location>
</feature>
<organism evidence="8 9">
    <name type="scientific">Mycolicibacillus trivialis</name>
    <dbReference type="NCBI Taxonomy" id="1798"/>
    <lineage>
        <taxon>Bacteria</taxon>
        <taxon>Bacillati</taxon>
        <taxon>Actinomycetota</taxon>
        <taxon>Actinomycetes</taxon>
        <taxon>Mycobacteriales</taxon>
        <taxon>Mycobacteriaceae</taxon>
        <taxon>Mycolicibacillus</taxon>
    </lineage>
</organism>
<dbReference type="EMBL" id="LQPZ01000029">
    <property type="protein sequence ID" value="ORX03189.1"/>
    <property type="molecule type" value="Genomic_DNA"/>
</dbReference>
<dbReference type="GO" id="GO:0005829">
    <property type="term" value="C:cytosol"/>
    <property type="evidence" value="ECO:0007669"/>
    <property type="project" value="TreeGrafter"/>
</dbReference>
<dbReference type="InterPro" id="IPR017937">
    <property type="entry name" value="Thioredoxin_CS"/>
</dbReference>
<dbReference type="InterPro" id="IPR013766">
    <property type="entry name" value="Thioredoxin_domain"/>
</dbReference>
<dbReference type="Proteomes" id="UP000193090">
    <property type="component" value="Unassembled WGS sequence"/>
</dbReference>
<dbReference type="GO" id="GO:0015035">
    <property type="term" value="F:protein-disulfide reductase activity"/>
    <property type="evidence" value="ECO:0007669"/>
    <property type="project" value="TreeGrafter"/>
</dbReference>
<gene>
    <name evidence="8" type="ORF">AWC30_11775</name>
</gene>
<proteinExistence type="inferred from homology"/>
<dbReference type="InterPro" id="IPR036249">
    <property type="entry name" value="Thioredoxin-like_sf"/>
</dbReference>
<sequence>MTALLVLAVGLGLAALAGWLLSRRGGVLREADGAVADPELLGLSRSGPTVVHVSAPWCGPCVAVRRVVEQVCTELDVAHNEIDMDADPVAARALSVLSLPTTFIFDAEGRQRFRASGVPTAEALRSALRALLA</sequence>
<evidence type="ECO:0000256" key="3">
    <source>
        <dbReference type="ARBA" id="ARBA00022448"/>
    </source>
</evidence>
<evidence type="ECO:0000313" key="8">
    <source>
        <dbReference type="EMBL" id="ORX03189.1"/>
    </source>
</evidence>
<dbReference type="AlphaFoldDB" id="A0A1X2EIH9"/>
<evidence type="ECO:0000256" key="1">
    <source>
        <dbReference type="ARBA" id="ARBA00003318"/>
    </source>
</evidence>
<evidence type="ECO:0000256" key="6">
    <source>
        <dbReference type="ARBA" id="ARBA00023284"/>
    </source>
</evidence>
<dbReference type="SUPFAM" id="SSF52833">
    <property type="entry name" value="Thioredoxin-like"/>
    <property type="match status" value="1"/>
</dbReference>
<evidence type="ECO:0000313" key="9">
    <source>
        <dbReference type="Proteomes" id="UP000193090"/>
    </source>
</evidence>
<evidence type="ECO:0000256" key="2">
    <source>
        <dbReference type="ARBA" id="ARBA00008987"/>
    </source>
</evidence>
<keyword evidence="4" id="KW-0249">Electron transport</keyword>
<keyword evidence="9" id="KW-1185">Reference proteome</keyword>